<evidence type="ECO:0000259" key="9">
    <source>
        <dbReference type="Pfam" id="PF02668"/>
    </source>
</evidence>
<evidence type="ECO:0000256" key="3">
    <source>
        <dbReference type="ARBA" id="ARBA00022723"/>
    </source>
</evidence>
<feature type="binding site" evidence="7">
    <location>
        <position position="296"/>
    </location>
    <ligand>
        <name>2-oxoglutarate</name>
        <dbReference type="ChEBI" id="CHEBI:16810"/>
    </ligand>
</feature>
<name>A0A418QL09_9BACT</name>
<keyword evidence="3 8" id="KW-0479">Metal-binding</keyword>
<dbReference type="RefSeq" id="WP_119657531.1">
    <property type="nucleotide sequence ID" value="NZ_JBHUOI010000006.1"/>
</dbReference>
<dbReference type="AlphaFoldDB" id="A0A418QL09"/>
<dbReference type="PANTHER" id="PTHR10696:SF56">
    <property type="entry name" value="TAUD_TFDA-LIKE DOMAIN-CONTAINING PROTEIN"/>
    <property type="match status" value="1"/>
</dbReference>
<dbReference type="Gene3D" id="3.60.130.10">
    <property type="entry name" value="Clavaminate synthase-like"/>
    <property type="match status" value="1"/>
</dbReference>
<gene>
    <name evidence="10" type="ORF">D0T11_19700</name>
</gene>
<keyword evidence="4" id="KW-0560">Oxidoreductase</keyword>
<dbReference type="EMBL" id="QYCN01000046">
    <property type="protein sequence ID" value="RIY05917.1"/>
    <property type="molecule type" value="Genomic_DNA"/>
</dbReference>
<sequence length="321" mass="37023">MYIIELSQQENEKLDVLLRMLMGKYSLPCEERFLLRVRAYAAQLPTRVLLSLSEFKYCENHNGTLVLRGFHIDDAGIGQTPAATSKEIDEGSARREGFLLMLLISQVGDAFGWSCQRDGALINNILPLRSHEKEQLSTGSMIDLDWHTEEAFHPFRADYLALMCLRNIEQIPTIIGSIQDIHLEQETKKLLFEPRYLFQMDKNFENEHLKSTLPQSVLFGDASAPYVKIDPSFMQAVPGDEPAREALRQITQEFNKSLYELVLRQGDVVFLDNYRVVHGRKAFPPRFDGTDRWLKRVNITSDLRKSRVLRQHHSSRMIVIT</sequence>
<feature type="domain" description="TauD/TfdA-like" evidence="9">
    <location>
        <begin position="232"/>
        <end position="297"/>
    </location>
</feature>
<feature type="binding site" evidence="7">
    <location>
        <position position="292"/>
    </location>
    <ligand>
        <name>2-oxoglutarate</name>
        <dbReference type="ChEBI" id="CHEBI:16810"/>
    </ligand>
</feature>
<evidence type="ECO:0000256" key="5">
    <source>
        <dbReference type="ARBA" id="ARBA00023004"/>
    </source>
</evidence>
<dbReference type="Pfam" id="PF02668">
    <property type="entry name" value="TauD"/>
    <property type="match status" value="1"/>
</dbReference>
<dbReference type="PIRSF" id="PIRSF019543">
    <property type="entry name" value="Clavaminate_syn"/>
    <property type="match status" value="1"/>
</dbReference>
<evidence type="ECO:0000256" key="1">
    <source>
        <dbReference type="ARBA" id="ARBA00001954"/>
    </source>
</evidence>
<evidence type="ECO:0000256" key="6">
    <source>
        <dbReference type="ARBA" id="ARBA00023194"/>
    </source>
</evidence>
<dbReference type="GO" id="GO:0017000">
    <property type="term" value="P:antibiotic biosynthetic process"/>
    <property type="evidence" value="ECO:0007669"/>
    <property type="project" value="UniProtKB-KW"/>
</dbReference>
<dbReference type="NCBIfam" id="NF041363">
    <property type="entry name" value="GntD_guanitoxin"/>
    <property type="match status" value="1"/>
</dbReference>
<dbReference type="InterPro" id="IPR003819">
    <property type="entry name" value="TauD/TfdA-like"/>
</dbReference>
<dbReference type="InterPro" id="IPR014503">
    <property type="entry name" value="Clavaminate_syn-like"/>
</dbReference>
<feature type="binding site" evidence="8">
    <location>
        <position position="278"/>
    </location>
    <ligand>
        <name>Fe cation</name>
        <dbReference type="ChEBI" id="CHEBI:24875"/>
    </ligand>
</feature>
<comment type="cofactor">
    <cofactor evidence="1">
        <name>Fe(2+)</name>
        <dbReference type="ChEBI" id="CHEBI:29033"/>
    </cofactor>
</comment>
<reference evidence="10 11" key="2">
    <citation type="submission" date="2019-01" db="EMBL/GenBank/DDBJ databases">
        <title>Hymenobacter humicola sp. nov., isolated from soils in Antarctica.</title>
        <authorList>
            <person name="Sedlacek I."/>
            <person name="Holochova P."/>
            <person name="Kralova S."/>
            <person name="Pantucek R."/>
            <person name="Stankova E."/>
            <person name="Vrbovska V."/>
            <person name="Kristofova L."/>
            <person name="Svec P."/>
            <person name="Busse H.-J."/>
        </authorList>
    </citation>
    <scope>NUCLEOTIDE SEQUENCE [LARGE SCALE GENOMIC DNA]</scope>
    <source>
        <strain evidence="10 11">CCM 8852</strain>
    </source>
</reference>
<comment type="similarity">
    <text evidence="2">Belongs to the clavaminate synthase family.</text>
</comment>
<evidence type="ECO:0000256" key="7">
    <source>
        <dbReference type="PIRSR" id="PIRSR019543-1"/>
    </source>
</evidence>
<feature type="binding site" evidence="7">
    <location>
        <position position="187"/>
    </location>
    <ligand>
        <name>2-oxoglutarate</name>
        <dbReference type="ChEBI" id="CHEBI:16810"/>
    </ligand>
</feature>
<keyword evidence="5 8" id="KW-0408">Iron</keyword>
<dbReference type="OrthoDB" id="1490806at2"/>
<dbReference type="GO" id="GO:0005506">
    <property type="term" value="F:iron ion binding"/>
    <property type="evidence" value="ECO:0007669"/>
    <property type="project" value="InterPro"/>
</dbReference>
<evidence type="ECO:0000256" key="8">
    <source>
        <dbReference type="PIRSR" id="PIRSR019543-2"/>
    </source>
</evidence>
<feature type="binding site" evidence="8">
    <location>
        <position position="149"/>
    </location>
    <ligand>
        <name>Fe cation</name>
        <dbReference type="ChEBI" id="CHEBI:24875"/>
    </ligand>
</feature>
<organism evidence="10 11">
    <name type="scientific">Hymenobacter rubripertinctus</name>
    <dbReference type="NCBI Taxonomy" id="2029981"/>
    <lineage>
        <taxon>Bacteria</taxon>
        <taxon>Pseudomonadati</taxon>
        <taxon>Bacteroidota</taxon>
        <taxon>Cytophagia</taxon>
        <taxon>Cytophagales</taxon>
        <taxon>Hymenobacteraceae</taxon>
        <taxon>Hymenobacter</taxon>
    </lineage>
</organism>
<dbReference type="GO" id="GO:0016706">
    <property type="term" value="F:2-oxoglutarate-dependent dioxygenase activity"/>
    <property type="evidence" value="ECO:0007669"/>
    <property type="project" value="UniProtKB-ARBA"/>
</dbReference>
<reference evidence="10 11" key="1">
    <citation type="submission" date="2018-09" db="EMBL/GenBank/DDBJ databases">
        <authorList>
            <person name="Zeman M."/>
            <person name="Pardy F."/>
        </authorList>
    </citation>
    <scope>NUCLEOTIDE SEQUENCE [LARGE SCALE GENOMIC DNA]</scope>
    <source>
        <strain evidence="10 11">CCM 8852</strain>
    </source>
</reference>
<evidence type="ECO:0000313" key="11">
    <source>
        <dbReference type="Proteomes" id="UP000284250"/>
    </source>
</evidence>
<dbReference type="Proteomes" id="UP000284250">
    <property type="component" value="Unassembled WGS sequence"/>
</dbReference>
<proteinExistence type="inferred from homology"/>
<comment type="caution">
    <text evidence="10">The sequence shown here is derived from an EMBL/GenBank/DDBJ whole genome shotgun (WGS) entry which is preliminary data.</text>
</comment>
<dbReference type="InterPro" id="IPR053447">
    <property type="entry name" value="Alpha-KG_dependent_hydroxylase"/>
</dbReference>
<evidence type="ECO:0000313" key="10">
    <source>
        <dbReference type="EMBL" id="RIY05917.1"/>
    </source>
</evidence>
<evidence type="ECO:0000256" key="2">
    <source>
        <dbReference type="ARBA" id="ARBA00008425"/>
    </source>
</evidence>
<accession>A0A418QL09</accession>
<dbReference type="InterPro" id="IPR050411">
    <property type="entry name" value="AlphaKG_dependent_hydroxylases"/>
</dbReference>
<feature type="binding site" evidence="8">
    <location>
        <position position="147"/>
    </location>
    <ligand>
        <name>Fe cation</name>
        <dbReference type="ChEBI" id="CHEBI:24875"/>
    </ligand>
</feature>
<keyword evidence="11" id="KW-1185">Reference proteome</keyword>
<dbReference type="PANTHER" id="PTHR10696">
    <property type="entry name" value="GAMMA-BUTYROBETAINE HYDROXYLASE-RELATED"/>
    <property type="match status" value="1"/>
</dbReference>
<evidence type="ECO:0000256" key="4">
    <source>
        <dbReference type="ARBA" id="ARBA00023002"/>
    </source>
</evidence>
<protein>
    <recommendedName>
        <fullName evidence="9">TauD/TfdA-like domain-containing protein</fullName>
    </recommendedName>
</protein>
<dbReference type="InterPro" id="IPR042098">
    <property type="entry name" value="TauD-like_sf"/>
</dbReference>
<dbReference type="SUPFAM" id="SSF51197">
    <property type="entry name" value="Clavaminate synthase-like"/>
    <property type="match status" value="1"/>
</dbReference>
<keyword evidence="6" id="KW-0045">Antibiotic biosynthesis</keyword>